<evidence type="ECO:0000313" key="3">
    <source>
        <dbReference type="EnsemblProtists" id="EKX49073"/>
    </source>
</evidence>
<dbReference type="RefSeq" id="XP_005836053.1">
    <property type="nucleotide sequence ID" value="XM_005835996.1"/>
</dbReference>
<organism evidence="2">
    <name type="scientific">Guillardia theta (strain CCMP2712)</name>
    <name type="common">Cryptophyte</name>
    <dbReference type="NCBI Taxonomy" id="905079"/>
    <lineage>
        <taxon>Eukaryota</taxon>
        <taxon>Cryptophyceae</taxon>
        <taxon>Pyrenomonadales</taxon>
        <taxon>Geminigeraceae</taxon>
        <taxon>Guillardia</taxon>
    </lineage>
</organism>
<name>L1JKL5_GUITC</name>
<protein>
    <recommendedName>
        <fullName evidence="1">PDZ domain-containing protein</fullName>
    </recommendedName>
</protein>
<dbReference type="EnsemblProtists" id="EKX49073">
    <property type="protein sequence ID" value="EKX49073"/>
    <property type="gene ID" value="GUITHDRAFT_162236"/>
</dbReference>
<dbReference type="Gene3D" id="2.30.42.10">
    <property type="match status" value="1"/>
</dbReference>
<reference evidence="3" key="3">
    <citation type="submission" date="2015-06" db="UniProtKB">
        <authorList>
            <consortium name="EnsemblProtists"/>
        </authorList>
    </citation>
    <scope>IDENTIFICATION</scope>
</reference>
<dbReference type="SMART" id="SM00228">
    <property type="entry name" value="PDZ"/>
    <property type="match status" value="1"/>
</dbReference>
<dbReference type="OrthoDB" id="371494at2759"/>
<evidence type="ECO:0000259" key="1">
    <source>
        <dbReference type="PROSITE" id="PS50106"/>
    </source>
</evidence>
<feature type="domain" description="PDZ" evidence="1">
    <location>
        <begin position="347"/>
        <end position="427"/>
    </location>
</feature>
<dbReference type="PROSITE" id="PS50106">
    <property type="entry name" value="PDZ"/>
    <property type="match status" value="1"/>
</dbReference>
<dbReference type="Pfam" id="PF00595">
    <property type="entry name" value="PDZ"/>
    <property type="match status" value="1"/>
</dbReference>
<sequence length="456" mass="51785">MEKESVCLKDNLIQMPYDSTDNFEAPPLLNESSVAVYSSPMKTNAMVTYTNTNQAVSQVQSVQLHSSPSNQLLYPVQQVTGIVPIQSQNLQTIQTSAVQLSPVSIVREEAPMVRIPREEVTYMQPVHVQQEQRKIVIENEEPVFRRIPVQQDRIVNRHETLYVENVRVKDVDVEVQRINLREEPVAVEKIDVQEKQVPYDVPVENIIVKDEIKEVPVDRLNIQEISVPMQDVPVEKVVVQEIPVPIEKIIIRDVEVPVERTVERIIERQVDKVVNQERIVYQDNIIYKDRNVEVPVERLVCKGKEKIQQSFIQNVGFVMDSTGQLERNSGYMLSYSQPRRVLSNNAGVLFKTKKVGLGILLKRNSQGETYIHALLPGFAGAESGEVQVDDIIVTIDNQNVDNWDLDDIKQLTVGDEGSACNLVLRRRGQTHEQVKLIRIGSSRGQLESFEKSPGAT</sequence>
<dbReference type="EMBL" id="JH992983">
    <property type="protein sequence ID" value="EKX49073.1"/>
    <property type="molecule type" value="Genomic_DNA"/>
</dbReference>
<dbReference type="PaxDb" id="55529-EKX49073"/>
<dbReference type="KEGG" id="gtt:GUITHDRAFT_162236"/>
<accession>L1JKL5</accession>
<keyword evidence="4" id="KW-1185">Reference proteome</keyword>
<dbReference type="InterPro" id="IPR036034">
    <property type="entry name" value="PDZ_sf"/>
</dbReference>
<dbReference type="GeneID" id="17305711"/>
<proteinExistence type="predicted"/>
<dbReference type="Proteomes" id="UP000011087">
    <property type="component" value="Unassembled WGS sequence"/>
</dbReference>
<dbReference type="AlphaFoldDB" id="L1JKL5"/>
<dbReference type="STRING" id="905079.L1JKL5"/>
<reference evidence="4" key="2">
    <citation type="submission" date="2012-11" db="EMBL/GenBank/DDBJ databases">
        <authorList>
            <person name="Kuo A."/>
            <person name="Curtis B.A."/>
            <person name="Tanifuji G."/>
            <person name="Burki F."/>
            <person name="Gruber A."/>
            <person name="Irimia M."/>
            <person name="Maruyama S."/>
            <person name="Arias M.C."/>
            <person name="Ball S.G."/>
            <person name="Gile G.H."/>
            <person name="Hirakawa Y."/>
            <person name="Hopkins J.F."/>
            <person name="Rensing S.A."/>
            <person name="Schmutz J."/>
            <person name="Symeonidi A."/>
            <person name="Elias M."/>
            <person name="Eveleigh R.J."/>
            <person name="Herman E.K."/>
            <person name="Klute M.J."/>
            <person name="Nakayama T."/>
            <person name="Obornik M."/>
            <person name="Reyes-Prieto A."/>
            <person name="Armbrust E.V."/>
            <person name="Aves S.J."/>
            <person name="Beiko R.G."/>
            <person name="Coutinho P."/>
            <person name="Dacks J.B."/>
            <person name="Durnford D.G."/>
            <person name="Fast N.M."/>
            <person name="Green B.R."/>
            <person name="Grisdale C."/>
            <person name="Hempe F."/>
            <person name="Henrissat B."/>
            <person name="Hoppner M.P."/>
            <person name="Ishida K.-I."/>
            <person name="Kim E."/>
            <person name="Koreny L."/>
            <person name="Kroth P.G."/>
            <person name="Liu Y."/>
            <person name="Malik S.-B."/>
            <person name="Maier U.G."/>
            <person name="McRose D."/>
            <person name="Mock T."/>
            <person name="Neilson J.A."/>
            <person name="Onodera N.T."/>
            <person name="Poole A.M."/>
            <person name="Pritham E.J."/>
            <person name="Richards T.A."/>
            <person name="Rocap G."/>
            <person name="Roy S.W."/>
            <person name="Sarai C."/>
            <person name="Schaack S."/>
            <person name="Shirato S."/>
            <person name="Slamovits C.H."/>
            <person name="Spencer D.F."/>
            <person name="Suzuki S."/>
            <person name="Worden A.Z."/>
            <person name="Zauner S."/>
            <person name="Barry K."/>
            <person name="Bell C."/>
            <person name="Bharti A.K."/>
            <person name="Crow J.A."/>
            <person name="Grimwood J."/>
            <person name="Kramer R."/>
            <person name="Lindquist E."/>
            <person name="Lucas S."/>
            <person name="Salamov A."/>
            <person name="McFadden G.I."/>
            <person name="Lane C.E."/>
            <person name="Keeling P.J."/>
            <person name="Gray M.W."/>
            <person name="Grigoriev I.V."/>
            <person name="Archibald J.M."/>
        </authorList>
    </citation>
    <scope>NUCLEOTIDE SEQUENCE</scope>
    <source>
        <strain evidence="4">CCMP2712</strain>
    </source>
</reference>
<dbReference type="InterPro" id="IPR001478">
    <property type="entry name" value="PDZ"/>
</dbReference>
<evidence type="ECO:0000313" key="2">
    <source>
        <dbReference type="EMBL" id="EKX49073.1"/>
    </source>
</evidence>
<dbReference type="HOGENOM" id="CLU_600577_0_0_1"/>
<gene>
    <name evidence="2" type="ORF">GUITHDRAFT_162236</name>
</gene>
<evidence type="ECO:0000313" key="4">
    <source>
        <dbReference type="Proteomes" id="UP000011087"/>
    </source>
</evidence>
<reference evidence="2 4" key="1">
    <citation type="journal article" date="2012" name="Nature">
        <title>Algal genomes reveal evolutionary mosaicism and the fate of nucleomorphs.</title>
        <authorList>
            <consortium name="DOE Joint Genome Institute"/>
            <person name="Curtis B.A."/>
            <person name="Tanifuji G."/>
            <person name="Burki F."/>
            <person name="Gruber A."/>
            <person name="Irimia M."/>
            <person name="Maruyama S."/>
            <person name="Arias M.C."/>
            <person name="Ball S.G."/>
            <person name="Gile G.H."/>
            <person name="Hirakawa Y."/>
            <person name="Hopkins J.F."/>
            <person name="Kuo A."/>
            <person name="Rensing S.A."/>
            <person name="Schmutz J."/>
            <person name="Symeonidi A."/>
            <person name="Elias M."/>
            <person name="Eveleigh R.J."/>
            <person name="Herman E.K."/>
            <person name="Klute M.J."/>
            <person name="Nakayama T."/>
            <person name="Obornik M."/>
            <person name="Reyes-Prieto A."/>
            <person name="Armbrust E.V."/>
            <person name="Aves S.J."/>
            <person name="Beiko R.G."/>
            <person name="Coutinho P."/>
            <person name="Dacks J.B."/>
            <person name="Durnford D.G."/>
            <person name="Fast N.M."/>
            <person name="Green B.R."/>
            <person name="Grisdale C.J."/>
            <person name="Hempel F."/>
            <person name="Henrissat B."/>
            <person name="Hoppner M.P."/>
            <person name="Ishida K."/>
            <person name="Kim E."/>
            <person name="Koreny L."/>
            <person name="Kroth P.G."/>
            <person name="Liu Y."/>
            <person name="Malik S.B."/>
            <person name="Maier U.G."/>
            <person name="McRose D."/>
            <person name="Mock T."/>
            <person name="Neilson J.A."/>
            <person name="Onodera N.T."/>
            <person name="Poole A.M."/>
            <person name="Pritham E.J."/>
            <person name="Richards T.A."/>
            <person name="Rocap G."/>
            <person name="Roy S.W."/>
            <person name="Sarai C."/>
            <person name="Schaack S."/>
            <person name="Shirato S."/>
            <person name="Slamovits C.H."/>
            <person name="Spencer D.F."/>
            <person name="Suzuki S."/>
            <person name="Worden A.Z."/>
            <person name="Zauner S."/>
            <person name="Barry K."/>
            <person name="Bell C."/>
            <person name="Bharti A.K."/>
            <person name="Crow J.A."/>
            <person name="Grimwood J."/>
            <person name="Kramer R."/>
            <person name="Lindquist E."/>
            <person name="Lucas S."/>
            <person name="Salamov A."/>
            <person name="McFadden G.I."/>
            <person name="Lane C.E."/>
            <person name="Keeling P.J."/>
            <person name="Gray M.W."/>
            <person name="Grigoriev I.V."/>
            <person name="Archibald J.M."/>
        </authorList>
    </citation>
    <scope>NUCLEOTIDE SEQUENCE</scope>
    <source>
        <strain evidence="2 4">CCMP2712</strain>
    </source>
</reference>
<dbReference type="SUPFAM" id="SSF50156">
    <property type="entry name" value="PDZ domain-like"/>
    <property type="match status" value="1"/>
</dbReference>